<evidence type="ECO:0000256" key="1">
    <source>
        <dbReference type="ARBA" id="ARBA00010641"/>
    </source>
</evidence>
<dbReference type="SUPFAM" id="SSF88946">
    <property type="entry name" value="Sigma2 domain of RNA polymerase sigma factors"/>
    <property type="match status" value="1"/>
</dbReference>
<protein>
    <recommendedName>
        <fullName evidence="6">RNA polymerase sigma factor</fullName>
    </recommendedName>
</protein>
<keyword evidence="3 6" id="KW-0731">Sigma factor</keyword>
<evidence type="ECO:0000259" key="8">
    <source>
        <dbReference type="Pfam" id="PF04545"/>
    </source>
</evidence>
<dbReference type="InterPro" id="IPR000838">
    <property type="entry name" value="RNA_pol_sigma70_ECF_CS"/>
</dbReference>
<dbReference type="InterPro" id="IPR013324">
    <property type="entry name" value="RNA_pol_sigma_r3/r4-like"/>
</dbReference>
<dbReference type="Pfam" id="PF04545">
    <property type="entry name" value="Sigma70_r4"/>
    <property type="match status" value="1"/>
</dbReference>
<dbReference type="SUPFAM" id="SSF88659">
    <property type="entry name" value="Sigma3 and sigma4 domains of RNA polymerase sigma factors"/>
    <property type="match status" value="1"/>
</dbReference>
<evidence type="ECO:0000256" key="5">
    <source>
        <dbReference type="ARBA" id="ARBA00023163"/>
    </source>
</evidence>
<organism evidence="9 10">
    <name type="scientific">Streptomyces rubiginosohelvolus</name>
    <dbReference type="NCBI Taxonomy" id="67362"/>
    <lineage>
        <taxon>Bacteria</taxon>
        <taxon>Bacillati</taxon>
        <taxon>Actinomycetota</taxon>
        <taxon>Actinomycetes</taxon>
        <taxon>Kitasatosporales</taxon>
        <taxon>Streptomycetaceae</taxon>
        <taxon>Streptomyces</taxon>
    </lineage>
</organism>
<dbReference type="PROSITE" id="PS01063">
    <property type="entry name" value="SIGMA70_ECF"/>
    <property type="match status" value="1"/>
</dbReference>
<evidence type="ECO:0000313" key="10">
    <source>
        <dbReference type="Proteomes" id="UP001598352"/>
    </source>
</evidence>
<name>A0ABW6FBJ5_9ACTN</name>
<dbReference type="Gene3D" id="1.10.1740.10">
    <property type="match status" value="1"/>
</dbReference>
<keyword evidence="5 6" id="KW-0804">Transcription</keyword>
<evidence type="ECO:0000256" key="4">
    <source>
        <dbReference type="ARBA" id="ARBA00023125"/>
    </source>
</evidence>
<evidence type="ECO:0000256" key="2">
    <source>
        <dbReference type="ARBA" id="ARBA00023015"/>
    </source>
</evidence>
<dbReference type="InterPro" id="IPR036388">
    <property type="entry name" value="WH-like_DNA-bd_sf"/>
</dbReference>
<dbReference type="InterPro" id="IPR013325">
    <property type="entry name" value="RNA_pol_sigma_r2"/>
</dbReference>
<dbReference type="PANTHER" id="PTHR43133:SF62">
    <property type="entry name" value="RNA POLYMERASE SIGMA FACTOR SIGZ"/>
    <property type="match status" value="1"/>
</dbReference>
<keyword evidence="4 6" id="KW-0238">DNA-binding</keyword>
<dbReference type="EMBL" id="JBHXKZ010000018">
    <property type="protein sequence ID" value="MFD4825211.1"/>
    <property type="molecule type" value="Genomic_DNA"/>
</dbReference>
<feature type="domain" description="RNA polymerase sigma-70 region 4" evidence="8">
    <location>
        <begin position="142"/>
        <end position="190"/>
    </location>
</feature>
<dbReference type="CDD" id="cd06171">
    <property type="entry name" value="Sigma70_r4"/>
    <property type="match status" value="1"/>
</dbReference>
<evidence type="ECO:0000256" key="6">
    <source>
        <dbReference type="RuleBase" id="RU000716"/>
    </source>
</evidence>
<dbReference type="InterPro" id="IPR039425">
    <property type="entry name" value="RNA_pol_sigma-70-like"/>
</dbReference>
<dbReference type="Pfam" id="PF04542">
    <property type="entry name" value="Sigma70_r2"/>
    <property type="match status" value="1"/>
</dbReference>
<keyword evidence="10" id="KW-1185">Reference proteome</keyword>
<dbReference type="InterPro" id="IPR007627">
    <property type="entry name" value="RNA_pol_sigma70_r2"/>
</dbReference>
<dbReference type="InterPro" id="IPR007630">
    <property type="entry name" value="RNA_pol_sigma70_r4"/>
</dbReference>
<comment type="caution">
    <text evidence="9">The sequence shown here is derived from an EMBL/GenBank/DDBJ whole genome shotgun (WGS) entry which is preliminary data.</text>
</comment>
<comment type="similarity">
    <text evidence="1 6">Belongs to the sigma-70 factor family. ECF subfamily.</text>
</comment>
<evidence type="ECO:0000259" key="7">
    <source>
        <dbReference type="Pfam" id="PF04542"/>
    </source>
</evidence>
<evidence type="ECO:0000256" key="3">
    <source>
        <dbReference type="ARBA" id="ARBA00023082"/>
    </source>
</evidence>
<sequence>MSTPVRSVPPPDVSPAHGTPCDDHLVQGLLDGDEAAFAAIYQRWGALVHTMAWRALGDAHEAEDVTQLVFVGAWRGRSGYRRDRGSLGAWLVGITRRKIADALTARTSRTRLTESAAHYAGRLRHDPAESDVIVDRVLVLDALSRLPSDQQRVLSMTFYEGLTQAEIAARTGMPLGTVKSHCRRGMNRLRRAIE</sequence>
<evidence type="ECO:0000313" key="9">
    <source>
        <dbReference type="EMBL" id="MFD4825211.1"/>
    </source>
</evidence>
<dbReference type="Gene3D" id="1.10.10.10">
    <property type="entry name" value="Winged helix-like DNA-binding domain superfamily/Winged helix DNA-binding domain"/>
    <property type="match status" value="1"/>
</dbReference>
<reference evidence="9 10" key="1">
    <citation type="submission" date="2024-09" db="EMBL/GenBank/DDBJ databases">
        <title>The Natural Products Discovery Center: Release of the First 8490 Sequenced Strains for Exploring Actinobacteria Biosynthetic Diversity.</title>
        <authorList>
            <person name="Kalkreuter E."/>
            <person name="Kautsar S.A."/>
            <person name="Yang D."/>
            <person name="Bader C.D."/>
            <person name="Teijaro C.N."/>
            <person name="Fluegel L."/>
            <person name="Davis C.M."/>
            <person name="Simpson J.R."/>
            <person name="Lauterbach L."/>
            <person name="Steele A.D."/>
            <person name="Gui C."/>
            <person name="Meng S."/>
            <person name="Li G."/>
            <person name="Viehrig K."/>
            <person name="Ye F."/>
            <person name="Su P."/>
            <person name="Kiefer A.F."/>
            <person name="Nichols A."/>
            <person name="Cepeda A.J."/>
            <person name="Yan W."/>
            <person name="Fan B."/>
            <person name="Jiang Y."/>
            <person name="Adhikari A."/>
            <person name="Zheng C.-J."/>
            <person name="Schuster L."/>
            <person name="Cowan T.M."/>
            <person name="Smanski M.J."/>
            <person name="Chevrette M.G."/>
            <person name="De Carvalho L.P.S."/>
            <person name="Shen B."/>
        </authorList>
    </citation>
    <scope>NUCLEOTIDE SEQUENCE [LARGE SCALE GENOMIC DNA]</scope>
    <source>
        <strain evidence="9 10">NPDC058428</strain>
    </source>
</reference>
<dbReference type="RefSeq" id="WP_382775229.1">
    <property type="nucleotide sequence ID" value="NZ_JBHXED010000065.1"/>
</dbReference>
<proteinExistence type="inferred from homology"/>
<dbReference type="Proteomes" id="UP001598352">
    <property type="component" value="Unassembled WGS sequence"/>
</dbReference>
<feature type="domain" description="RNA polymerase sigma-70 region 2" evidence="7">
    <location>
        <begin position="40"/>
        <end position="107"/>
    </location>
</feature>
<accession>A0ABW6FBJ5</accession>
<gene>
    <name evidence="9" type="ORF">ACFWOQ_21850</name>
</gene>
<dbReference type="NCBIfam" id="TIGR02937">
    <property type="entry name" value="sigma70-ECF"/>
    <property type="match status" value="1"/>
</dbReference>
<dbReference type="PANTHER" id="PTHR43133">
    <property type="entry name" value="RNA POLYMERASE ECF-TYPE SIGMA FACTO"/>
    <property type="match status" value="1"/>
</dbReference>
<keyword evidence="2 6" id="KW-0805">Transcription regulation</keyword>
<dbReference type="InterPro" id="IPR014284">
    <property type="entry name" value="RNA_pol_sigma-70_dom"/>
</dbReference>